<gene>
    <name evidence="1" type="ORF">MLD38_028567</name>
</gene>
<accession>A0ACB9N150</accession>
<dbReference type="Proteomes" id="UP001057402">
    <property type="component" value="Chromosome 8"/>
</dbReference>
<protein>
    <submittedName>
        <fullName evidence="1">Uncharacterized protein</fullName>
    </submittedName>
</protein>
<evidence type="ECO:0000313" key="2">
    <source>
        <dbReference type="Proteomes" id="UP001057402"/>
    </source>
</evidence>
<comment type="caution">
    <text evidence="1">The sequence shown here is derived from an EMBL/GenBank/DDBJ whole genome shotgun (WGS) entry which is preliminary data.</text>
</comment>
<name>A0ACB9N150_9MYRT</name>
<reference evidence="2" key="1">
    <citation type="journal article" date="2023" name="Front. Plant Sci.">
        <title>Chromosomal-level genome assembly of Melastoma candidum provides insights into trichome evolution.</title>
        <authorList>
            <person name="Zhong Y."/>
            <person name="Wu W."/>
            <person name="Sun C."/>
            <person name="Zou P."/>
            <person name="Liu Y."/>
            <person name="Dai S."/>
            <person name="Zhou R."/>
        </authorList>
    </citation>
    <scope>NUCLEOTIDE SEQUENCE [LARGE SCALE GENOMIC DNA]</scope>
</reference>
<dbReference type="EMBL" id="CM042887">
    <property type="protein sequence ID" value="KAI4330267.1"/>
    <property type="molecule type" value="Genomic_DNA"/>
</dbReference>
<keyword evidence="2" id="KW-1185">Reference proteome</keyword>
<proteinExistence type="predicted"/>
<evidence type="ECO:0000313" key="1">
    <source>
        <dbReference type="EMBL" id="KAI4330267.1"/>
    </source>
</evidence>
<organism evidence="1 2">
    <name type="scientific">Melastoma candidum</name>
    <dbReference type="NCBI Taxonomy" id="119954"/>
    <lineage>
        <taxon>Eukaryota</taxon>
        <taxon>Viridiplantae</taxon>
        <taxon>Streptophyta</taxon>
        <taxon>Embryophyta</taxon>
        <taxon>Tracheophyta</taxon>
        <taxon>Spermatophyta</taxon>
        <taxon>Magnoliopsida</taxon>
        <taxon>eudicotyledons</taxon>
        <taxon>Gunneridae</taxon>
        <taxon>Pentapetalae</taxon>
        <taxon>rosids</taxon>
        <taxon>malvids</taxon>
        <taxon>Myrtales</taxon>
        <taxon>Melastomataceae</taxon>
        <taxon>Melastomatoideae</taxon>
        <taxon>Melastomateae</taxon>
        <taxon>Melastoma</taxon>
    </lineage>
</organism>
<sequence length="517" mass="56729">MGQSPSSAASPHYSDADPDPDFYPYPIISPPPPTPATTIDDLPDDLLAHVFHYIPSPSRSPLSLVCRRFLHVDSLHRTRLSLPSPPSPDLLSLLPRRFPSLTSLTLRSSSSSPFSDETLILLSLHFPRLVRLKLRSCRAVSDRGMSAAAANLGSLKKFSCSSCTFGVRGIDAVLRHCHGLEELSVKRLRIYEGNERVGEEGMAFPQLKKICLKELIFGQCFRDLLVKAIGLTSLKVVRCIGDWDDIICDVARANNQKLSEIHLEKIQISDVGISSMSRCKGIESLFLVKIPECTNSGISQVVEGCRGLRKIHLDGWRINRIGDDALVAISSHSERLQELVLIGVNATSVGLGAVSSRCKQLERLAFCGSDTIGDDVLACVASKCSGLRKLCIKNCPVSDTGIEALALGCPNLVKVKVRKCQGVSGRGVEWLKEKRKHLVLNLDSEGVDAMEEDDIIRGSESEFPQMHGRSFAANDMGAGNERLTSLRGRLGSLAGRSWIMYPWRRWEYMDGNPSGNL</sequence>